<organism evidence="2 3">
    <name type="scientific">Amorphotheca resinae ATCC 22711</name>
    <dbReference type="NCBI Taxonomy" id="857342"/>
    <lineage>
        <taxon>Eukaryota</taxon>
        <taxon>Fungi</taxon>
        <taxon>Dikarya</taxon>
        <taxon>Ascomycota</taxon>
        <taxon>Pezizomycotina</taxon>
        <taxon>Leotiomycetes</taxon>
        <taxon>Helotiales</taxon>
        <taxon>Amorphothecaceae</taxon>
        <taxon>Amorphotheca</taxon>
    </lineage>
</organism>
<reference evidence="2 3" key="1">
    <citation type="journal article" date="2018" name="New Phytol.">
        <title>Comparative genomics and transcriptomics depict ericoid mycorrhizal fungi as versatile saprotrophs and plant mutualists.</title>
        <authorList>
            <person name="Martino E."/>
            <person name="Morin E."/>
            <person name="Grelet G.A."/>
            <person name="Kuo A."/>
            <person name="Kohler A."/>
            <person name="Daghino S."/>
            <person name="Barry K.W."/>
            <person name="Cichocki N."/>
            <person name="Clum A."/>
            <person name="Dockter R.B."/>
            <person name="Hainaut M."/>
            <person name="Kuo R.C."/>
            <person name="LaButti K."/>
            <person name="Lindahl B.D."/>
            <person name="Lindquist E.A."/>
            <person name="Lipzen A."/>
            <person name="Khouja H.R."/>
            <person name="Magnuson J."/>
            <person name="Murat C."/>
            <person name="Ohm R.A."/>
            <person name="Singer S.W."/>
            <person name="Spatafora J.W."/>
            <person name="Wang M."/>
            <person name="Veneault-Fourrey C."/>
            <person name="Henrissat B."/>
            <person name="Grigoriev I.V."/>
            <person name="Martin F.M."/>
            <person name="Perotto S."/>
        </authorList>
    </citation>
    <scope>NUCLEOTIDE SEQUENCE [LARGE SCALE GENOMIC DNA]</scope>
    <source>
        <strain evidence="2 3">ATCC 22711</strain>
    </source>
</reference>
<sequence length="198" mass="22164">MFARSSAAQSTSMSASSAPSNLGAQAEVMPVPPSADLALSKTHPPVAFTTMKEMWELVSFQYKILDQGGENQYLAFARATPAQFESIEKHRTELRCHVRFTYFADIETLIVKLPGMAHETAHRTFAQRLQTRIVQIGIAFDEFVDLGASKYRSQHRSSKEADSSWLNQRIRSSPEAWPSLVVEADMPESMLRLRSGAR</sequence>
<feature type="compositionally biased region" description="Low complexity" evidence="1">
    <location>
        <begin position="1"/>
        <end position="20"/>
    </location>
</feature>
<evidence type="ECO:0000256" key="1">
    <source>
        <dbReference type="SAM" id="MobiDB-lite"/>
    </source>
</evidence>
<gene>
    <name evidence="2" type="ORF">M430DRAFT_201066</name>
</gene>
<evidence type="ECO:0000313" key="3">
    <source>
        <dbReference type="Proteomes" id="UP000241818"/>
    </source>
</evidence>
<dbReference type="Proteomes" id="UP000241818">
    <property type="component" value="Unassembled WGS sequence"/>
</dbReference>
<dbReference type="InParanoid" id="A0A2T3BAJ3"/>
<dbReference type="OrthoDB" id="3438909at2759"/>
<name>A0A2T3BAJ3_AMORE</name>
<keyword evidence="3" id="KW-1185">Reference proteome</keyword>
<proteinExistence type="predicted"/>
<dbReference type="RefSeq" id="XP_024723942.1">
    <property type="nucleotide sequence ID" value="XM_024864217.1"/>
</dbReference>
<evidence type="ECO:0000313" key="2">
    <source>
        <dbReference type="EMBL" id="PSS25343.1"/>
    </source>
</evidence>
<dbReference type="GeneID" id="36572298"/>
<dbReference type="EMBL" id="KZ679007">
    <property type="protein sequence ID" value="PSS25343.1"/>
    <property type="molecule type" value="Genomic_DNA"/>
</dbReference>
<protein>
    <submittedName>
        <fullName evidence="2">Uncharacterized protein</fullName>
    </submittedName>
</protein>
<dbReference type="AlphaFoldDB" id="A0A2T3BAJ3"/>
<accession>A0A2T3BAJ3</accession>
<feature type="region of interest" description="Disordered" evidence="1">
    <location>
        <begin position="1"/>
        <end position="21"/>
    </location>
</feature>